<feature type="compositionally biased region" description="Low complexity" evidence="1">
    <location>
        <begin position="9"/>
        <end position="26"/>
    </location>
</feature>
<dbReference type="OrthoDB" id="4897656at2759"/>
<reference evidence="2 3" key="1">
    <citation type="submission" date="2016-07" db="EMBL/GenBank/DDBJ databases">
        <title>Multiple horizontal gene transfer events from other fungi enriched the ability of initially mycotrophic Trichoderma (Ascomycota) to feed on dead plant biomass.</title>
        <authorList>
            <consortium name="DOE Joint Genome Institute"/>
            <person name="Aerts A."/>
            <person name="Atanasova L."/>
            <person name="Chenthamara K."/>
            <person name="Zhang J."/>
            <person name="Grujic M."/>
            <person name="Henrissat B."/>
            <person name="Kuo A."/>
            <person name="Salamov A."/>
            <person name="Lipzen A."/>
            <person name="Labutti K."/>
            <person name="Barry K."/>
            <person name="Miao Y."/>
            <person name="Rahimi M.J."/>
            <person name="Shen Q."/>
            <person name="Grigoriev I.V."/>
            <person name="Kubicek C.P."/>
            <person name="Druzhinina I.S."/>
        </authorList>
    </citation>
    <scope>NUCLEOTIDE SEQUENCE [LARGE SCALE GENOMIC DNA]</scope>
    <source>
        <strain evidence="2 3">ATCC 18648</strain>
    </source>
</reference>
<feature type="compositionally biased region" description="Basic and acidic residues" evidence="1">
    <location>
        <begin position="61"/>
        <end position="70"/>
    </location>
</feature>
<feature type="region of interest" description="Disordered" evidence="1">
    <location>
        <begin position="46"/>
        <end position="71"/>
    </location>
</feature>
<dbReference type="AlphaFoldDB" id="A0A2T4BXS6"/>
<sequence length="331" mass="38092">MTATPSLLTAESSSTGAESSATSTPADKPRCTHYIPCHCPSLPEYASPPLEDESSPSWLQRPHEDEDHNKTIIKRTQSSRYRRIAAAWHDAWLAIKNGRLLRSLRPSTPLKARSFRWLISADLAPRGYEDGQAPWRMLIRSYLTDLPRQLCQVRVSEKSIIWWQNFPRHVGKPHDRTERDNAPPEITCGRRAVFSQHGKDYNRGLKGDWLVVVYVWAVDKAWLERTDFRDLVSCDSVTGIRAWEFVNAVDDTSTKVPHLFYQCHMRDSTEQDAIYAGHPYQHYNSVQVKPRDPVPARLAGLRRLMNGRARCLYCAPYEYEACDDRYFDKTA</sequence>
<name>A0A2T4BXS6_TRILO</name>
<feature type="region of interest" description="Disordered" evidence="1">
    <location>
        <begin position="1"/>
        <end position="31"/>
    </location>
</feature>
<proteinExistence type="predicted"/>
<gene>
    <name evidence="2" type="ORF">M440DRAFT_1359665</name>
</gene>
<evidence type="ECO:0000313" key="2">
    <source>
        <dbReference type="EMBL" id="PTB74129.1"/>
    </source>
</evidence>
<evidence type="ECO:0000256" key="1">
    <source>
        <dbReference type="SAM" id="MobiDB-lite"/>
    </source>
</evidence>
<organism evidence="2 3">
    <name type="scientific">Trichoderma longibrachiatum ATCC 18648</name>
    <dbReference type="NCBI Taxonomy" id="983965"/>
    <lineage>
        <taxon>Eukaryota</taxon>
        <taxon>Fungi</taxon>
        <taxon>Dikarya</taxon>
        <taxon>Ascomycota</taxon>
        <taxon>Pezizomycotina</taxon>
        <taxon>Sordariomycetes</taxon>
        <taxon>Hypocreomycetidae</taxon>
        <taxon>Hypocreales</taxon>
        <taxon>Hypocreaceae</taxon>
        <taxon>Trichoderma</taxon>
    </lineage>
</organism>
<dbReference type="Proteomes" id="UP000240760">
    <property type="component" value="Unassembled WGS sequence"/>
</dbReference>
<evidence type="ECO:0000313" key="3">
    <source>
        <dbReference type="Proteomes" id="UP000240760"/>
    </source>
</evidence>
<keyword evidence="3" id="KW-1185">Reference proteome</keyword>
<protein>
    <submittedName>
        <fullName evidence="2">Uncharacterized protein</fullName>
    </submittedName>
</protein>
<dbReference type="EMBL" id="KZ679136">
    <property type="protein sequence ID" value="PTB74129.1"/>
    <property type="molecule type" value="Genomic_DNA"/>
</dbReference>
<accession>A0A2T4BXS6</accession>